<gene>
    <name evidence="6" type="ORF">Tco_0893411</name>
</gene>
<dbReference type="EC" id="2.4.1.-" evidence="5"/>
<accession>A0ABQ5CE51</accession>
<keyword evidence="7" id="KW-1185">Reference proteome</keyword>
<evidence type="ECO:0000256" key="3">
    <source>
        <dbReference type="ARBA" id="ARBA00022679"/>
    </source>
</evidence>
<evidence type="ECO:0000256" key="1">
    <source>
        <dbReference type="ARBA" id="ARBA00009995"/>
    </source>
</evidence>
<dbReference type="PROSITE" id="PS00375">
    <property type="entry name" value="UDPGT"/>
    <property type="match status" value="1"/>
</dbReference>
<evidence type="ECO:0000256" key="2">
    <source>
        <dbReference type="ARBA" id="ARBA00022676"/>
    </source>
</evidence>
<protein>
    <recommendedName>
        <fullName evidence="5">Glycosyltransferase</fullName>
        <ecNumber evidence="5">2.4.1.-</ecNumber>
    </recommendedName>
</protein>
<dbReference type="PANTHER" id="PTHR11926:SF986">
    <property type="entry name" value="UDP-GLYCOSYLTRANSFERASE 84A1"/>
    <property type="match status" value="1"/>
</dbReference>
<dbReference type="InterPro" id="IPR002213">
    <property type="entry name" value="UDP_glucos_trans"/>
</dbReference>
<keyword evidence="3 4" id="KW-0808">Transferase</keyword>
<dbReference type="Gene3D" id="3.40.50.2000">
    <property type="entry name" value="Glycogen Phosphorylase B"/>
    <property type="match status" value="2"/>
</dbReference>
<dbReference type="SUPFAM" id="SSF53756">
    <property type="entry name" value="UDP-Glycosyltransferase/glycogen phosphorylase"/>
    <property type="match status" value="1"/>
</dbReference>
<dbReference type="InterPro" id="IPR035595">
    <property type="entry name" value="UDP_glycos_trans_CS"/>
</dbReference>
<evidence type="ECO:0000256" key="5">
    <source>
        <dbReference type="RuleBase" id="RU362057"/>
    </source>
</evidence>
<keyword evidence="2 4" id="KW-0328">Glycosyltransferase</keyword>
<comment type="caution">
    <text evidence="6">The sequence shown here is derived from an EMBL/GenBank/DDBJ whole genome shotgun (WGS) entry which is preliminary data.</text>
</comment>
<evidence type="ECO:0000313" key="6">
    <source>
        <dbReference type="EMBL" id="GJT23474.1"/>
    </source>
</evidence>
<dbReference type="EMBL" id="BQNB010014058">
    <property type="protein sequence ID" value="GJT23474.1"/>
    <property type="molecule type" value="Genomic_DNA"/>
</dbReference>
<dbReference type="PANTHER" id="PTHR11926">
    <property type="entry name" value="GLUCOSYL/GLUCURONOSYL TRANSFERASES"/>
    <property type="match status" value="1"/>
</dbReference>
<sequence>MACKSDLPHVYLVTYPAQGHVNPFLRLAKLLASKGKLLVTFSTTKSFGKKMKEAGTDVSGDPTPIGNCGGMIRFEFLDDGCSEDSEPNDLESHLSMLETHGKKALTTILKDHAEDGSPVSCLINNPFMPWVCELAQELNISSVMLWLQSCACFASYYHYGKSVIPFPSEEQPDMDVQMPNMPLLKSDEIPTFLHPSTTYPFLRTALIRQLKSLSKTFCILMETFQELEDDLIKYMSTICPIRPVGPLFKNPLLETISNISGDMKKADDCLKWLDSKNPSSVVYISFGTLVSFSQEQMSELAYGILNSGHSFLWALRKGATFTGESGTLPKEFLESVGDKGMMVEWSPQAEVLSHPAVSCFVSHCGWNSTLEALSSGVPVVAFPGWGDQVTDAKYLADEWKVGIRLSRGQTENKVIGRKEVEMCLREATSGVMVAEMKRNALKWKELAEEAVAGGGSSDRNIQEFVDGVRASTMGLVGIV</sequence>
<dbReference type="Proteomes" id="UP001151760">
    <property type="component" value="Unassembled WGS sequence"/>
</dbReference>
<evidence type="ECO:0000256" key="4">
    <source>
        <dbReference type="RuleBase" id="RU003718"/>
    </source>
</evidence>
<dbReference type="CDD" id="cd03784">
    <property type="entry name" value="GT1_Gtf-like"/>
    <property type="match status" value="1"/>
</dbReference>
<dbReference type="Pfam" id="PF00201">
    <property type="entry name" value="UDPGT"/>
    <property type="match status" value="1"/>
</dbReference>
<comment type="similarity">
    <text evidence="1 4">Belongs to the UDP-glycosyltransferase family.</text>
</comment>
<proteinExistence type="inferred from homology"/>
<reference evidence="6" key="2">
    <citation type="submission" date="2022-01" db="EMBL/GenBank/DDBJ databases">
        <authorList>
            <person name="Yamashiro T."/>
            <person name="Shiraishi A."/>
            <person name="Satake H."/>
            <person name="Nakayama K."/>
        </authorList>
    </citation>
    <scope>NUCLEOTIDE SEQUENCE</scope>
</reference>
<reference evidence="6" key="1">
    <citation type="journal article" date="2022" name="Int. J. Mol. Sci.">
        <title>Draft Genome of Tanacetum Coccineum: Genomic Comparison of Closely Related Tanacetum-Family Plants.</title>
        <authorList>
            <person name="Yamashiro T."/>
            <person name="Shiraishi A."/>
            <person name="Nakayama K."/>
            <person name="Satake H."/>
        </authorList>
    </citation>
    <scope>NUCLEOTIDE SEQUENCE</scope>
</reference>
<evidence type="ECO:0000313" key="7">
    <source>
        <dbReference type="Proteomes" id="UP001151760"/>
    </source>
</evidence>
<name>A0ABQ5CE51_9ASTR</name>
<organism evidence="6 7">
    <name type="scientific">Tanacetum coccineum</name>
    <dbReference type="NCBI Taxonomy" id="301880"/>
    <lineage>
        <taxon>Eukaryota</taxon>
        <taxon>Viridiplantae</taxon>
        <taxon>Streptophyta</taxon>
        <taxon>Embryophyta</taxon>
        <taxon>Tracheophyta</taxon>
        <taxon>Spermatophyta</taxon>
        <taxon>Magnoliopsida</taxon>
        <taxon>eudicotyledons</taxon>
        <taxon>Gunneridae</taxon>
        <taxon>Pentapetalae</taxon>
        <taxon>asterids</taxon>
        <taxon>campanulids</taxon>
        <taxon>Asterales</taxon>
        <taxon>Asteraceae</taxon>
        <taxon>Asteroideae</taxon>
        <taxon>Anthemideae</taxon>
        <taxon>Anthemidinae</taxon>
        <taxon>Tanacetum</taxon>
    </lineage>
</organism>